<evidence type="ECO:0000313" key="2">
    <source>
        <dbReference type="EMBL" id="GFA51014.1"/>
    </source>
</evidence>
<comment type="caution">
    <text evidence="2">The sequence shown here is derived from an EMBL/GenBank/DDBJ whole genome shotgun (WGS) entry which is preliminary data.</text>
</comment>
<protein>
    <submittedName>
        <fullName evidence="2">Uncharacterized protein</fullName>
    </submittedName>
</protein>
<accession>A0A699JPS9</accession>
<dbReference type="EMBL" id="BKCJ010436634">
    <property type="protein sequence ID" value="GFA51014.1"/>
    <property type="molecule type" value="Genomic_DNA"/>
</dbReference>
<gene>
    <name evidence="2" type="ORF">Tci_622986</name>
</gene>
<evidence type="ECO:0000256" key="1">
    <source>
        <dbReference type="SAM" id="Phobius"/>
    </source>
</evidence>
<sequence length="253" mass="28157">MVRKAVLVLMKTLQMDVVPRYAFGKIFGLVILPYTFDIIGSFDLNKIMIASYQIISNTISGSGTGLTYLLVRLTFLRLGVLRIMAMWNHLTISSLVVALLMIVRVISAIGVASRFLLVLCLITGMFGSILGMCLKKTNGVYLLFLPLPCGGFGAPQPKKIWLDDSTLPLHEGHPIVGMSISREDRQKIRIHMLASRANRKYIVVCYSPIANISLGRELSKADLIDNIVEICRMATPYNETRPVPDPLIVFEMI</sequence>
<feature type="transmembrane region" description="Helical" evidence="1">
    <location>
        <begin position="21"/>
        <end position="42"/>
    </location>
</feature>
<proteinExistence type="predicted"/>
<feature type="transmembrane region" description="Helical" evidence="1">
    <location>
        <begin position="115"/>
        <end position="134"/>
    </location>
</feature>
<reference evidence="2" key="1">
    <citation type="journal article" date="2019" name="Sci. Rep.">
        <title>Draft genome of Tanacetum cinerariifolium, the natural source of mosquito coil.</title>
        <authorList>
            <person name="Yamashiro T."/>
            <person name="Shiraishi A."/>
            <person name="Satake H."/>
            <person name="Nakayama K."/>
        </authorList>
    </citation>
    <scope>NUCLEOTIDE SEQUENCE</scope>
</reference>
<feature type="transmembrane region" description="Helical" evidence="1">
    <location>
        <begin position="87"/>
        <end position="109"/>
    </location>
</feature>
<keyword evidence="1" id="KW-0472">Membrane</keyword>
<keyword evidence="1" id="KW-0812">Transmembrane</keyword>
<dbReference type="AlphaFoldDB" id="A0A699JPS9"/>
<organism evidence="2">
    <name type="scientific">Tanacetum cinerariifolium</name>
    <name type="common">Dalmatian daisy</name>
    <name type="synonym">Chrysanthemum cinerariifolium</name>
    <dbReference type="NCBI Taxonomy" id="118510"/>
    <lineage>
        <taxon>Eukaryota</taxon>
        <taxon>Viridiplantae</taxon>
        <taxon>Streptophyta</taxon>
        <taxon>Embryophyta</taxon>
        <taxon>Tracheophyta</taxon>
        <taxon>Spermatophyta</taxon>
        <taxon>Magnoliopsida</taxon>
        <taxon>eudicotyledons</taxon>
        <taxon>Gunneridae</taxon>
        <taxon>Pentapetalae</taxon>
        <taxon>asterids</taxon>
        <taxon>campanulids</taxon>
        <taxon>Asterales</taxon>
        <taxon>Asteraceae</taxon>
        <taxon>Asteroideae</taxon>
        <taxon>Anthemideae</taxon>
        <taxon>Anthemidinae</taxon>
        <taxon>Tanacetum</taxon>
    </lineage>
</organism>
<name>A0A699JPS9_TANCI</name>
<keyword evidence="1" id="KW-1133">Transmembrane helix</keyword>
<feature type="transmembrane region" description="Helical" evidence="1">
    <location>
        <begin position="54"/>
        <end position="75"/>
    </location>
</feature>